<dbReference type="AlphaFoldDB" id="A0A916JVQ7"/>
<dbReference type="PROSITE" id="PS50994">
    <property type="entry name" value="INTEGRASE"/>
    <property type="match status" value="1"/>
</dbReference>
<dbReference type="InterPro" id="IPR001584">
    <property type="entry name" value="Integrase_cat-core"/>
</dbReference>
<sequence length="286" mass="32315">MIDALVDAGFSVKMCCRVLGVSSPGYYRYRARPLSRTQMRRQWLTGLIREVHEASRRTYGSRRIHAELTMGMGVVVSERLVAVLMSLAGIRGLPGPAKVKKLRGVVTADDLVNRKFHRLSPNELWVTDITEHRTKEGKVLCCCVMDTFSRKIVGWSIDTVQDSNLVVNALDMALKNRQPSPGGVVHADHGVQFTSWAFTNKIREAGLMPSFGSIGDGLDNAMMESFWSSMQIELLDRQRWSTRVELANAMFEYIEVFHNRKRRHSGVGYRTPIEVEVAYERTLVPA</sequence>
<dbReference type="Proteomes" id="UP000693892">
    <property type="component" value="Unassembled WGS sequence"/>
</dbReference>
<gene>
    <name evidence="3" type="ORF">LEUCIP111803_01106</name>
</gene>
<evidence type="ECO:0000313" key="4">
    <source>
        <dbReference type="Proteomes" id="UP000693892"/>
    </source>
</evidence>
<dbReference type="Pfam" id="PF13276">
    <property type="entry name" value="HTH_21"/>
    <property type="match status" value="1"/>
</dbReference>
<dbReference type="PANTHER" id="PTHR46889">
    <property type="entry name" value="TRANSPOSASE INSF FOR INSERTION SEQUENCE IS3B-RELATED"/>
    <property type="match status" value="1"/>
</dbReference>
<evidence type="ECO:0000259" key="2">
    <source>
        <dbReference type="PROSITE" id="PS50994"/>
    </source>
</evidence>
<name>A0A916JVQ7_9MICO</name>
<dbReference type="Pfam" id="PF00665">
    <property type="entry name" value="rve"/>
    <property type="match status" value="1"/>
</dbReference>
<comment type="function">
    <text evidence="1">Involved in the transposition of the insertion sequence.</text>
</comment>
<feature type="domain" description="Integrase catalytic" evidence="2">
    <location>
        <begin position="117"/>
        <end position="280"/>
    </location>
</feature>
<dbReference type="GO" id="GO:0015074">
    <property type="term" value="P:DNA integration"/>
    <property type="evidence" value="ECO:0007669"/>
    <property type="project" value="InterPro"/>
</dbReference>
<proteinExistence type="predicted"/>
<dbReference type="InterPro" id="IPR025948">
    <property type="entry name" value="HTH-like_dom"/>
</dbReference>
<protein>
    <submittedName>
        <fullName evidence="3">IS3 family transposase ISAar24</fullName>
    </submittedName>
</protein>
<dbReference type="InterPro" id="IPR048020">
    <property type="entry name" value="Transpos_IS3"/>
</dbReference>
<comment type="caution">
    <text evidence="3">The sequence shown here is derived from an EMBL/GenBank/DDBJ whole genome shotgun (WGS) entry which is preliminary data.</text>
</comment>
<accession>A0A916JVQ7</accession>
<reference evidence="3" key="1">
    <citation type="submission" date="2021-06" db="EMBL/GenBank/DDBJ databases">
        <authorList>
            <person name="Criscuolo A."/>
        </authorList>
    </citation>
    <scope>NUCLEOTIDE SEQUENCE</scope>
    <source>
        <strain evidence="3">CIP111803</strain>
    </source>
</reference>
<evidence type="ECO:0000256" key="1">
    <source>
        <dbReference type="ARBA" id="ARBA00002286"/>
    </source>
</evidence>
<dbReference type="NCBIfam" id="NF033516">
    <property type="entry name" value="transpos_IS3"/>
    <property type="match status" value="1"/>
</dbReference>
<dbReference type="EMBL" id="CAJVAP010000010">
    <property type="protein sequence ID" value="CAG7608341.1"/>
    <property type="molecule type" value="Genomic_DNA"/>
</dbReference>
<organism evidence="3 4">
    <name type="scientific">Leucobacter soli</name>
    <dbReference type="NCBI Taxonomy" id="2812850"/>
    <lineage>
        <taxon>Bacteria</taxon>
        <taxon>Bacillati</taxon>
        <taxon>Actinomycetota</taxon>
        <taxon>Actinomycetes</taxon>
        <taxon>Micrococcales</taxon>
        <taxon>Microbacteriaceae</taxon>
        <taxon>Leucobacter</taxon>
    </lineage>
</organism>
<dbReference type="PANTHER" id="PTHR46889:SF4">
    <property type="entry name" value="TRANSPOSASE INSO FOR INSERTION SEQUENCE ELEMENT IS911B-RELATED"/>
    <property type="match status" value="1"/>
</dbReference>
<keyword evidence="4" id="KW-1185">Reference proteome</keyword>
<dbReference type="Pfam" id="PF13333">
    <property type="entry name" value="rve_2"/>
    <property type="match status" value="1"/>
</dbReference>
<evidence type="ECO:0000313" key="3">
    <source>
        <dbReference type="EMBL" id="CAG7608341.1"/>
    </source>
</evidence>
<dbReference type="InterPro" id="IPR050900">
    <property type="entry name" value="Transposase_IS3/IS150/IS904"/>
</dbReference>